<dbReference type="EMBL" id="GECU01001126">
    <property type="protein sequence ID" value="JAT06581.1"/>
    <property type="molecule type" value="Transcribed_RNA"/>
</dbReference>
<dbReference type="AlphaFoldDB" id="A0A1B6K542"/>
<accession>A0A1B6K542</accession>
<evidence type="ECO:0000313" key="1">
    <source>
        <dbReference type="EMBL" id="JAT06581.1"/>
    </source>
</evidence>
<name>A0A1B6K542_9HEMI</name>
<organism evidence="1">
    <name type="scientific">Homalodisca liturata</name>
    <dbReference type="NCBI Taxonomy" id="320908"/>
    <lineage>
        <taxon>Eukaryota</taxon>
        <taxon>Metazoa</taxon>
        <taxon>Ecdysozoa</taxon>
        <taxon>Arthropoda</taxon>
        <taxon>Hexapoda</taxon>
        <taxon>Insecta</taxon>
        <taxon>Pterygota</taxon>
        <taxon>Neoptera</taxon>
        <taxon>Paraneoptera</taxon>
        <taxon>Hemiptera</taxon>
        <taxon>Auchenorrhyncha</taxon>
        <taxon>Membracoidea</taxon>
        <taxon>Cicadellidae</taxon>
        <taxon>Cicadellinae</taxon>
        <taxon>Proconiini</taxon>
        <taxon>Homalodisca</taxon>
    </lineage>
</organism>
<gene>
    <name evidence="1" type="ORF">g.57446</name>
</gene>
<protein>
    <submittedName>
        <fullName evidence="1">Uncharacterized protein</fullName>
    </submittedName>
</protein>
<proteinExistence type="predicted"/>
<sequence length="114" mass="13296">MVVTAGLQPQQTYRQSFNSLGIMTVITLTLYIQEVMDKHVLYITWTNCPLFEEDISQHGEQYPSKAPKHTVQKDLLRPHENSVTSFLLTNFQNLTEKDRKMSLRNCFSRDLHIP</sequence>
<reference evidence="1" key="1">
    <citation type="submission" date="2015-11" db="EMBL/GenBank/DDBJ databases">
        <title>De novo transcriptome assembly of four potential Pierce s Disease insect vectors from Arizona vineyards.</title>
        <authorList>
            <person name="Tassone E.E."/>
        </authorList>
    </citation>
    <scope>NUCLEOTIDE SEQUENCE</scope>
</reference>